<keyword evidence="4" id="KW-1003">Cell membrane</keyword>
<reference evidence="11 13" key="2">
    <citation type="submission" date="2019-03" db="EMBL/GenBank/DDBJ databases">
        <title>Genomic Encyclopedia of Type Strains, Phase IV (KMG-IV): sequencing the most valuable type-strain genomes for metagenomic binning, comparative biology and taxonomic classification.</title>
        <authorList>
            <person name="Goeker M."/>
        </authorList>
    </citation>
    <scope>NUCLEOTIDE SEQUENCE [LARGE SCALE GENOMIC DNA]</scope>
    <source>
        <strain evidence="11 13">DSM 20580</strain>
    </source>
</reference>
<dbReference type="Proteomes" id="UP000254330">
    <property type="component" value="Unassembled WGS sequence"/>
</dbReference>
<evidence type="ECO:0000256" key="2">
    <source>
        <dbReference type="ARBA" id="ARBA00005417"/>
    </source>
</evidence>
<organism evidence="10 12">
    <name type="scientific">Kurthia zopfii</name>
    <dbReference type="NCBI Taxonomy" id="1650"/>
    <lineage>
        <taxon>Bacteria</taxon>
        <taxon>Bacillati</taxon>
        <taxon>Bacillota</taxon>
        <taxon>Bacilli</taxon>
        <taxon>Bacillales</taxon>
        <taxon>Caryophanaceae</taxon>
        <taxon>Kurthia</taxon>
    </lineage>
</organism>
<evidence type="ECO:0000256" key="8">
    <source>
        <dbReference type="ARBA" id="ARBA00023136"/>
    </source>
</evidence>
<evidence type="ECO:0000256" key="3">
    <source>
        <dbReference type="ARBA" id="ARBA00022448"/>
    </source>
</evidence>
<dbReference type="SMART" id="SM00382">
    <property type="entry name" value="AAA"/>
    <property type="match status" value="2"/>
</dbReference>
<dbReference type="SUPFAM" id="SSF52540">
    <property type="entry name" value="P-loop containing nucleoside triphosphate hydrolases"/>
    <property type="match status" value="2"/>
</dbReference>
<comment type="similarity">
    <text evidence="2">Belongs to the ABC transporter superfamily.</text>
</comment>
<dbReference type="EMBL" id="UGNP01000001">
    <property type="protein sequence ID" value="STX09772.1"/>
    <property type="molecule type" value="Genomic_DNA"/>
</dbReference>
<dbReference type="GO" id="GO:0016887">
    <property type="term" value="F:ATP hydrolysis activity"/>
    <property type="evidence" value="ECO:0007669"/>
    <property type="project" value="InterPro"/>
</dbReference>
<dbReference type="Proteomes" id="UP000294641">
    <property type="component" value="Unassembled WGS sequence"/>
</dbReference>
<dbReference type="InterPro" id="IPR017871">
    <property type="entry name" value="ABC_transporter-like_CS"/>
</dbReference>
<dbReference type="PANTHER" id="PTHR43553">
    <property type="entry name" value="HEAVY METAL TRANSPORTER"/>
    <property type="match status" value="1"/>
</dbReference>
<dbReference type="PROSITE" id="PS00211">
    <property type="entry name" value="ABC_TRANSPORTER_1"/>
    <property type="match status" value="2"/>
</dbReference>
<dbReference type="FunFam" id="3.40.50.300:FF:000224">
    <property type="entry name" value="Energy-coupling factor transporter ATP-binding protein EcfA"/>
    <property type="match status" value="1"/>
</dbReference>
<comment type="subcellular location">
    <subcellularLocation>
        <location evidence="1">Cell membrane</location>
        <topology evidence="1">Peripheral membrane protein</topology>
    </subcellularLocation>
</comment>
<proteinExistence type="inferred from homology"/>
<dbReference type="InterPro" id="IPR003593">
    <property type="entry name" value="AAA+_ATPase"/>
</dbReference>
<keyword evidence="7" id="KW-1278">Translocase</keyword>
<keyword evidence="8" id="KW-0472">Membrane</keyword>
<keyword evidence="3" id="KW-0813">Transport</keyword>
<evidence type="ECO:0000313" key="13">
    <source>
        <dbReference type="Proteomes" id="UP000294641"/>
    </source>
</evidence>
<dbReference type="OrthoDB" id="501320at2"/>
<feature type="domain" description="ABC transporter" evidence="9">
    <location>
        <begin position="296"/>
        <end position="523"/>
    </location>
</feature>
<keyword evidence="13" id="KW-1185">Reference proteome</keyword>
<keyword evidence="6 10" id="KW-0067">ATP-binding</keyword>
<evidence type="ECO:0000313" key="10">
    <source>
        <dbReference type="EMBL" id="STX09772.1"/>
    </source>
</evidence>
<accession>A0A8B4QAP8</accession>
<evidence type="ECO:0000256" key="6">
    <source>
        <dbReference type="ARBA" id="ARBA00022840"/>
    </source>
</evidence>
<evidence type="ECO:0000256" key="5">
    <source>
        <dbReference type="ARBA" id="ARBA00022741"/>
    </source>
</evidence>
<dbReference type="GO" id="GO:0005524">
    <property type="term" value="F:ATP binding"/>
    <property type="evidence" value="ECO:0007669"/>
    <property type="project" value="UniProtKB-KW"/>
</dbReference>
<keyword evidence="5" id="KW-0547">Nucleotide-binding</keyword>
<dbReference type="PANTHER" id="PTHR43553:SF27">
    <property type="entry name" value="ENERGY-COUPLING FACTOR TRANSPORTER ATP-BINDING PROTEIN ECFA2"/>
    <property type="match status" value="1"/>
</dbReference>
<dbReference type="GO" id="GO:0042626">
    <property type="term" value="F:ATPase-coupled transmembrane transporter activity"/>
    <property type="evidence" value="ECO:0007669"/>
    <property type="project" value="TreeGrafter"/>
</dbReference>
<dbReference type="Pfam" id="PF00005">
    <property type="entry name" value="ABC_tran"/>
    <property type="match status" value="2"/>
</dbReference>
<dbReference type="EC" id="3.6.3.-" evidence="10"/>
<dbReference type="CDD" id="cd03225">
    <property type="entry name" value="ABC_cobalt_CbiO_domain1"/>
    <property type="match status" value="2"/>
</dbReference>
<dbReference type="EMBL" id="SNZG01000007">
    <property type="protein sequence ID" value="TDR40940.1"/>
    <property type="molecule type" value="Genomic_DNA"/>
</dbReference>
<protein>
    <submittedName>
        <fullName evidence="11">Energy-coupling factor transport system ATP-binding protein</fullName>
    </submittedName>
    <submittedName>
        <fullName evidence="10">HMP/thiamine import ATP-binding protein YkoD</fullName>
        <ecNumber evidence="10">3.6.3.-</ecNumber>
    </submittedName>
</protein>
<comment type="caution">
    <text evidence="10">The sequence shown here is derived from an EMBL/GenBank/DDBJ whole genome shotgun (WGS) entry which is preliminary data.</text>
</comment>
<dbReference type="Gene3D" id="3.40.50.300">
    <property type="entry name" value="P-loop containing nucleotide triphosphate hydrolases"/>
    <property type="match status" value="2"/>
</dbReference>
<reference evidence="10 12" key="1">
    <citation type="submission" date="2018-06" db="EMBL/GenBank/DDBJ databases">
        <authorList>
            <consortium name="Pathogen Informatics"/>
            <person name="Doyle S."/>
        </authorList>
    </citation>
    <scope>NUCLEOTIDE SEQUENCE [LARGE SCALE GENOMIC DNA]</scope>
    <source>
        <strain evidence="10 12">NCTC10597</strain>
    </source>
</reference>
<dbReference type="InterPro" id="IPR050095">
    <property type="entry name" value="ECF_ABC_transporter_ATP-bd"/>
</dbReference>
<dbReference type="InterPro" id="IPR027417">
    <property type="entry name" value="P-loop_NTPase"/>
</dbReference>
<keyword evidence="10" id="KW-0378">Hydrolase</keyword>
<dbReference type="InterPro" id="IPR003439">
    <property type="entry name" value="ABC_transporter-like_ATP-bd"/>
</dbReference>
<sequence length="551" mass="61784">MAIIEIEQLEFTYPEGLKPILQEIDLQIEKGEFVVLCGTSGCGKSTLLKHLKRELTPHGQKSGSIRFNGIELEQLSQREAASEIGFVLQNPENQIVTDKVWHELSFGLENLGLDTMSIRRRVAEMASFFGIQNWFRKNTTDLSGGQKQLLNLASIMVMQPKVLILDEPTSQLDPIAASEFIATLSKLNKELGLTIILVEHRLEEVYPLADRVIIMDNGKIISNGTPVEAAVNLRQLDAEHPMLLGLPTPIRVHHYFKLDQQVPLTIRDGSQWLSHHFKEDSKAILPTVASTNEVVLSVKDLWFRYNKTDEDVVRGLEFELEKGDFLTILGGNGTGKSTTLQLISGLMTPHRGKVTVFGKTLKNYKNSDLYNGVIAMLPQDPTTLLVEKTVQLEFSTLTSDQTLIDSIVHLLQIEHLLAQHPYDLSGGEQQKVALGKVLLKQPRLLILDEPTKGLDAQSKQILASILTQLREKGTTILMVTHDVEFSAEHASKCAMFFDGQIVSIDSPREFYCGNHFYTTAANRMCRHLFNDVITTNQLIERCAVQKREVVI</sequence>
<name>A0A8B4QAP8_9BACL</name>
<evidence type="ECO:0000259" key="9">
    <source>
        <dbReference type="PROSITE" id="PS50893"/>
    </source>
</evidence>
<dbReference type="GO" id="GO:0043190">
    <property type="term" value="C:ATP-binding cassette (ABC) transporter complex"/>
    <property type="evidence" value="ECO:0007669"/>
    <property type="project" value="TreeGrafter"/>
</dbReference>
<evidence type="ECO:0000256" key="4">
    <source>
        <dbReference type="ARBA" id="ARBA00022475"/>
    </source>
</evidence>
<feature type="domain" description="ABC transporter" evidence="9">
    <location>
        <begin position="4"/>
        <end position="242"/>
    </location>
</feature>
<evidence type="ECO:0000313" key="12">
    <source>
        <dbReference type="Proteomes" id="UP000254330"/>
    </source>
</evidence>
<dbReference type="AlphaFoldDB" id="A0A8B4QAP8"/>
<dbReference type="RefSeq" id="WP_109349101.1">
    <property type="nucleotide sequence ID" value="NZ_BJUE01000008.1"/>
</dbReference>
<evidence type="ECO:0000256" key="1">
    <source>
        <dbReference type="ARBA" id="ARBA00004202"/>
    </source>
</evidence>
<dbReference type="PROSITE" id="PS50893">
    <property type="entry name" value="ABC_TRANSPORTER_2"/>
    <property type="match status" value="2"/>
</dbReference>
<gene>
    <name evidence="10" type="primary">ykoD_1</name>
    <name evidence="11" type="ORF">DFR61_10755</name>
    <name evidence="10" type="ORF">NCTC10597_01469</name>
</gene>
<evidence type="ECO:0000256" key="7">
    <source>
        <dbReference type="ARBA" id="ARBA00022967"/>
    </source>
</evidence>
<evidence type="ECO:0000313" key="11">
    <source>
        <dbReference type="EMBL" id="TDR40940.1"/>
    </source>
</evidence>
<dbReference type="GO" id="GO:0015087">
    <property type="term" value="F:cobalt ion transmembrane transporter activity"/>
    <property type="evidence" value="ECO:0007669"/>
    <property type="project" value="UniProtKB-ARBA"/>
</dbReference>
<dbReference type="InterPro" id="IPR015856">
    <property type="entry name" value="ABC_transpr_CbiO/EcfA_su"/>
</dbReference>